<protein>
    <recommendedName>
        <fullName evidence="1">HTH cro/C1-type domain-containing protein</fullName>
    </recommendedName>
</protein>
<dbReference type="Pfam" id="PF01381">
    <property type="entry name" value="HTH_3"/>
    <property type="match status" value="1"/>
</dbReference>
<evidence type="ECO:0000259" key="1">
    <source>
        <dbReference type="PROSITE" id="PS50943"/>
    </source>
</evidence>
<organism evidence="2">
    <name type="scientific">marine metagenome</name>
    <dbReference type="NCBI Taxonomy" id="408172"/>
    <lineage>
        <taxon>unclassified sequences</taxon>
        <taxon>metagenomes</taxon>
        <taxon>ecological metagenomes</taxon>
    </lineage>
</organism>
<name>A0A382E7E7_9ZZZZ</name>
<proteinExistence type="predicted"/>
<dbReference type="EMBL" id="UINC01042841">
    <property type="protein sequence ID" value="SVB46014.1"/>
    <property type="molecule type" value="Genomic_DNA"/>
</dbReference>
<dbReference type="SMART" id="SM00530">
    <property type="entry name" value="HTH_XRE"/>
    <property type="match status" value="1"/>
</dbReference>
<accession>A0A382E7E7</accession>
<dbReference type="Gene3D" id="1.10.260.40">
    <property type="entry name" value="lambda repressor-like DNA-binding domains"/>
    <property type="match status" value="1"/>
</dbReference>
<dbReference type="AlphaFoldDB" id="A0A382E7E7"/>
<sequence>MMNKIGLKFKLKRKSLGLTQSEFSRLLGIAQGYLSDVENGVKISSDSLLLLFEHISKSK</sequence>
<evidence type="ECO:0000313" key="2">
    <source>
        <dbReference type="EMBL" id="SVB46014.1"/>
    </source>
</evidence>
<dbReference type="GO" id="GO:0003677">
    <property type="term" value="F:DNA binding"/>
    <property type="evidence" value="ECO:0007669"/>
    <property type="project" value="InterPro"/>
</dbReference>
<dbReference type="InterPro" id="IPR001387">
    <property type="entry name" value="Cro/C1-type_HTH"/>
</dbReference>
<reference evidence="2" key="1">
    <citation type="submission" date="2018-05" db="EMBL/GenBank/DDBJ databases">
        <authorList>
            <person name="Lanie J.A."/>
            <person name="Ng W.-L."/>
            <person name="Kazmierczak K.M."/>
            <person name="Andrzejewski T.M."/>
            <person name="Davidsen T.M."/>
            <person name="Wayne K.J."/>
            <person name="Tettelin H."/>
            <person name="Glass J.I."/>
            <person name="Rusch D."/>
            <person name="Podicherti R."/>
            <person name="Tsui H.-C.T."/>
            <person name="Winkler M.E."/>
        </authorList>
    </citation>
    <scope>NUCLEOTIDE SEQUENCE</scope>
</reference>
<dbReference type="SUPFAM" id="SSF47413">
    <property type="entry name" value="lambda repressor-like DNA-binding domains"/>
    <property type="match status" value="1"/>
</dbReference>
<feature type="domain" description="HTH cro/C1-type" evidence="1">
    <location>
        <begin position="9"/>
        <end position="51"/>
    </location>
</feature>
<gene>
    <name evidence="2" type="ORF">METZ01_LOCUS198868</name>
</gene>
<dbReference type="PROSITE" id="PS50943">
    <property type="entry name" value="HTH_CROC1"/>
    <property type="match status" value="1"/>
</dbReference>
<dbReference type="CDD" id="cd00093">
    <property type="entry name" value="HTH_XRE"/>
    <property type="match status" value="1"/>
</dbReference>
<dbReference type="InterPro" id="IPR010982">
    <property type="entry name" value="Lambda_DNA-bd_dom_sf"/>
</dbReference>